<evidence type="ECO:0000256" key="1">
    <source>
        <dbReference type="RuleBase" id="RU000487"/>
    </source>
</evidence>
<dbReference type="Pfam" id="PF00022">
    <property type="entry name" value="Actin"/>
    <property type="match status" value="1"/>
</dbReference>
<proteinExistence type="inferred from homology"/>
<evidence type="ECO:0000313" key="2">
    <source>
        <dbReference type="EMBL" id="CCO16503.1"/>
    </source>
</evidence>
<accession>K8F4Q8</accession>
<dbReference type="STRING" id="41875.K8F4Q8"/>
<dbReference type="CDD" id="cd10209">
    <property type="entry name" value="ASKHA_NBD_AtARP7-like"/>
    <property type="match status" value="1"/>
</dbReference>
<dbReference type="GeneID" id="19015767"/>
<dbReference type="Proteomes" id="UP000198341">
    <property type="component" value="Chromosome 5"/>
</dbReference>
<keyword evidence="3" id="KW-1185">Reference proteome</keyword>
<dbReference type="EMBL" id="FO082274">
    <property type="protein sequence ID" value="CCO16503.1"/>
    <property type="molecule type" value="Genomic_DNA"/>
</dbReference>
<dbReference type="SUPFAM" id="SSF53067">
    <property type="entry name" value="Actin-like ATPase domain"/>
    <property type="match status" value="2"/>
</dbReference>
<dbReference type="KEGG" id="bpg:Bathy05g02640"/>
<sequence length="401" mass="44391">MDAYLSKANNAVPIVVIDYGNRNHILGGYSSSSMVSKHQREHQTQEPTRVSSDCTVVEERSNLESAILGRRVESFDALRAVFEALFYENFGWIKPEEEEEEEKNKKNVFIVEPILASRRERERVCQMLFEEFRVSGYAAENAAVCALAGVGRLNGISVDVGAETVDCATVSDGKIVESTCRRIEGGGERCCEKALSGTTVREGKEIYAEMEKWERMIVNRHLARVRWNADDDGKNGGGEGMESYQLPDGNKISVETKDAFALGDALYCCSSNTDDDANSKIVEAIQSAVENSFRHAQAGHFFSHGKENAFECVVAHGTESSVKGLRERLGEDIRTKIAPESAKVNVVASAPDYLHEKSMEHLSWTGGAVLGKVTWNLNQQISKSAYEEWGPNVANRSRNSF</sequence>
<name>K8F4Q8_9CHLO</name>
<comment type="similarity">
    <text evidence="1">Belongs to the actin family.</text>
</comment>
<dbReference type="Gene3D" id="3.90.640.10">
    <property type="entry name" value="Actin, Chain A, domain 4"/>
    <property type="match status" value="1"/>
</dbReference>
<dbReference type="Gene3D" id="3.30.420.40">
    <property type="match status" value="2"/>
</dbReference>
<dbReference type="InterPro" id="IPR004000">
    <property type="entry name" value="Actin"/>
</dbReference>
<dbReference type="InterPro" id="IPR043129">
    <property type="entry name" value="ATPase_NBD"/>
</dbReference>
<dbReference type="eggNOG" id="KOG0676">
    <property type="taxonomic scope" value="Eukaryota"/>
</dbReference>
<dbReference type="RefSeq" id="XP_007512945.1">
    <property type="nucleotide sequence ID" value="XM_007512883.1"/>
</dbReference>
<dbReference type="OrthoDB" id="74201at2759"/>
<reference evidence="2 3" key="1">
    <citation type="submission" date="2011-10" db="EMBL/GenBank/DDBJ databases">
        <authorList>
            <person name="Genoscope - CEA"/>
        </authorList>
    </citation>
    <scope>NUCLEOTIDE SEQUENCE [LARGE SCALE GENOMIC DNA]</scope>
    <source>
        <strain evidence="2 3">RCC 1105</strain>
    </source>
</reference>
<protein>
    <submittedName>
        <fullName evidence="2">Actin superfamily</fullName>
    </submittedName>
</protein>
<dbReference type="PANTHER" id="PTHR11937">
    <property type="entry name" value="ACTIN"/>
    <property type="match status" value="1"/>
</dbReference>
<organism evidence="2 3">
    <name type="scientific">Bathycoccus prasinos</name>
    <dbReference type="NCBI Taxonomy" id="41875"/>
    <lineage>
        <taxon>Eukaryota</taxon>
        <taxon>Viridiplantae</taxon>
        <taxon>Chlorophyta</taxon>
        <taxon>Mamiellophyceae</taxon>
        <taxon>Mamiellales</taxon>
        <taxon>Bathycoccaceae</taxon>
        <taxon>Bathycoccus</taxon>
    </lineage>
</organism>
<dbReference type="SMART" id="SM00268">
    <property type="entry name" value="ACTIN"/>
    <property type="match status" value="1"/>
</dbReference>
<dbReference type="AlphaFoldDB" id="K8F4Q8"/>
<gene>
    <name evidence="2" type="ORF">Bathy05g02640</name>
</gene>
<evidence type="ECO:0000313" key="3">
    <source>
        <dbReference type="Proteomes" id="UP000198341"/>
    </source>
</evidence>